<protein>
    <submittedName>
        <fullName evidence="1 2">Uncharacterized protein</fullName>
    </submittedName>
</protein>
<dbReference type="AlphaFoldDB" id="A0A0Q3JYP7"/>
<evidence type="ECO:0000313" key="2">
    <source>
        <dbReference type="EnsemblPlants" id="KQK22571"/>
    </source>
</evidence>
<dbReference type="EMBL" id="CM000880">
    <property type="protein sequence ID" value="KQK22571.1"/>
    <property type="molecule type" value="Genomic_DNA"/>
</dbReference>
<sequence>MVGLKLDPGNAEMDKALREAVEEMKKDHFARKSYKPSG</sequence>
<dbReference type="Proteomes" id="UP000008810">
    <property type="component" value="Chromosome 1"/>
</dbReference>
<reference evidence="1" key="2">
    <citation type="submission" date="2017-06" db="EMBL/GenBank/DDBJ databases">
        <title>WGS assembly of Brachypodium distachyon.</title>
        <authorList>
            <consortium name="The International Brachypodium Initiative"/>
            <person name="Lucas S."/>
            <person name="Harmon-Smith M."/>
            <person name="Lail K."/>
            <person name="Tice H."/>
            <person name="Grimwood J."/>
            <person name="Bruce D."/>
            <person name="Barry K."/>
            <person name="Shu S."/>
            <person name="Lindquist E."/>
            <person name="Wang M."/>
            <person name="Pitluck S."/>
            <person name="Vogel J.P."/>
            <person name="Garvin D.F."/>
            <person name="Mockler T.C."/>
            <person name="Schmutz J."/>
            <person name="Rokhsar D."/>
            <person name="Bevan M.W."/>
        </authorList>
    </citation>
    <scope>NUCLEOTIDE SEQUENCE</scope>
    <source>
        <strain evidence="1">Bd21</strain>
    </source>
</reference>
<keyword evidence="3" id="KW-1185">Reference proteome</keyword>
<dbReference type="EnsemblPlants" id="KQK22571">
    <property type="protein sequence ID" value="KQK22571"/>
    <property type="gene ID" value="BRADI_1g68094v3"/>
</dbReference>
<name>A0A0Q3JYP7_BRADI</name>
<dbReference type="Gramene" id="KQK22571">
    <property type="protein sequence ID" value="KQK22571"/>
    <property type="gene ID" value="BRADI_1g68094v3"/>
</dbReference>
<gene>
    <name evidence="1" type="ORF">BRADI_1g68094v3</name>
</gene>
<proteinExistence type="predicted"/>
<accession>A0A0Q3JYP7</accession>
<organism evidence="1">
    <name type="scientific">Brachypodium distachyon</name>
    <name type="common">Purple false brome</name>
    <name type="synonym">Trachynia distachya</name>
    <dbReference type="NCBI Taxonomy" id="15368"/>
    <lineage>
        <taxon>Eukaryota</taxon>
        <taxon>Viridiplantae</taxon>
        <taxon>Streptophyta</taxon>
        <taxon>Embryophyta</taxon>
        <taxon>Tracheophyta</taxon>
        <taxon>Spermatophyta</taxon>
        <taxon>Magnoliopsida</taxon>
        <taxon>Liliopsida</taxon>
        <taxon>Poales</taxon>
        <taxon>Poaceae</taxon>
        <taxon>BOP clade</taxon>
        <taxon>Pooideae</taxon>
        <taxon>Stipodae</taxon>
        <taxon>Brachypodieae</taxon>
        <taxon>Brachypodium</taxon>
    </lineage>
</organism>
<evidence type="ECO:0000313" key="3">
    <source>
        <dbReference type="Proteomes" id="UP000008810"/>
    </source>
</evidence>
<reference evidence="2" key="3">
    <citation type="submission" date="2018-08" db="UniProtKB">
        <authorList>
            <consortium name="EnsemblPlants"/>
        </authorList>
    </citation>
    <scope>IDENTIFICATION</scope>
    <source>
        <strain evidence="2">cv. Bd21</strain>
    </source>
</reference>
<evidence type="ECO:0000313" key="1">
    <source>
        <dbReference type="EMBL" id="KQK22571.1"/>
    </source>
</evidence>
<dbReference type="InParanoid" id="A0A0Q3JYP7"/>
<reference evidence="1 2" key="1">
    <citation type="journal article" date="2010" name="Nature">
        <title>Genome sequencing and analysis of the model grass Brachypodium distachyon.</title>
        <authorList>
            <consortium name="International Brachypodium Initiative"/>
        </authorList>
    </citation>
    <scope>NUCLEOTIDE SEQUENCE [LARGE SCALE GENOMIC DNA]</scope>
    <source>
        <strain evidence="1 2">Bd21</strain>
    </source>
</reference>